<evidence type="ECO:0000256" key="1">
    <source>
        <dbReference type="ARBA" id="ARBA00003195"/>
    </source>
</evidence>
<evidence type="ECO:0000256" key="8">
    <source>
        <dbReference type="ARBA" id="ARBA00022792"/>
    </source>
</evidence>
<dbReference type="FunCoup" id="A0A2I4CXB9">
    <property type="interactions" value="1954"/>
</dbReference>
<dbReference type="PANTHER" id="PTHR12878:SF0">
    <property type="entry name" value="NADH DEHYDROGENASE [UBIQUINONE] 1 ALPHA SUBCOMPLEX SUBUNIT 2"/>
    <property type="match status" value="1"/>
</dbReference>
<keyword evidence="10" id="KW-0007">Acetylation</keyword>
<keyword evidence="13 15" id="KW-1015">Disulfide bond</keyword>
<dbReference type="SMART" id="SM00916">
    <property type="entry name" value="L51_S25_CI-B8"/>
    <property type="match status" value="1"/>
</dbReference>
<evidence type="ECO:0000256" key="14">
    <source>
        <dbReference type="PIRNR" id="PIRNR005822"/>
    </source>
</evidence>
<dbReference type="InterPro" id="IPR016464">
    <property type="entry name" value="NADH_Ub_cplx-1_asu_su-2"/>
</dbReference>
<protein>
    <recommendedName>
        <fullName evidence="5 14">NADH dehydrogenase [ubiquinone] 1 alpha subcomplex subunit 2</fullName>
    </recommendedName>
</protein>
<organism evidence="17 18">
    <name type="scientific">Austrofundulus limnaeus</name>
    <name type="common">Annual killifish</name>
    <dbReference type="NCBI Taxonomy" id="52670"/>
    <lineage>
        <taxon>Eukaryota</taxon>
        <taxon>Metazoa</taxon>
        <taxon>Chordata</taxon>
        <taxon>Craniata</taxon>
        <taxon>Vertebrata</taxon>
        <taxon>Euteleostomi</taxon>
        <taxon>Actinopterygii</taxon>
        <taxon>Neopterygii</taxon>
        <taxon>Teleostei</taxon>
        <taxon>Neoteleostei</taxon>
        <taxon>Acanthomorphata</taxon>
        <taxon>Ovalentaria</taxon>
        <taxon>Atherinomorphae</taxon>
        <taxon>Cyprinodontiformes</taxon>
        <taxon>Rivulidae</taxon>
        <taxon>Austrofundulus</taxon>
    </lineage>
</organism>
<keyword evidence="8 14" id="KW-0999">Mitochondrion inner membrane</keyword>
<dbReference type="PIRSF" id="PIRSF005822">
    <property type="entry name" value="NDUA2"/>
    <property type="match status" value="1"/>
</dbReference>
<keyword evidence="11 14" id="KW-0496">Mitochondrion</keyword>
<sequence length="100" mass="11085">MAASAVRTLGFSLGRNLREIRLHLCQTSAASKGARDFVEQKYVTLKKSNPDFPILIRECSGVQARLWARYDLGKEKSVSVDNMSADQITSTLQNLAQSKP</sequence>
<evidence type="ECO:0000313" key="17">
    <source>
        <dbReference type="Proteomes" id="UP000192220"/>
    </source>
</evidence>
<dbReference type="CTD" id="4695"/>
<evidence type="ECO:0000256" key="3">
    <source>
        <dbReference type="ARBA" id="ARBA00008939"/>
    </source>
</evidence>
<comment type="subcellular location">
    <subcellularLocation>
        <location evidence="2 14">Mitochondrion inner membrane</location>
        <topology evidence="2 14">Peripheral membrane protein</topology>
        <orientation evidence="2 14">Matrix side</orientation>
    </subcellularLocation>
</comment>
<reference evidence="18" key="1">
    <citation type="submission" date="2025-08" db="UniProtKB">
        <authorList>
            <consortium name="RefSeq"/>
        </authorList>
    </citation>
    <scope>IDENTIFICATION</scope>
    <source>
        <strain evidence="18">Quisiro</strain>
        <tissue evidence="18">Liver</tissue>
    </source>
</reference>
<evidence type="ECO:0000256" key="7">
    <source>
        <dbReference type="ARBA" id="ARBA00022660"/>
    </source>
</evidence>
<keyword evidence="6 14" id="KW-0813">Transport</keyword>
<dbReference type="GO" id="GO:0005743">
    <property type="term" value="C:mitochondrial inner membrane"/>
    <property type="evidence" value="ECO:0007669"/>
    <property type="project" value="UniProtKB-SubCell"/>
</dbReference>
<dbReference type="GO" id="GO:0045271">
    <property type="term" value="C:respiratory chain complex I"/>
    <property type="evidence" value="ECO:0007669"/>
    <property type="project" value="UniProtKB-ARBA"/>
</dbReference>
<feature type="disulfide bond" description="Redox-active" evidence="15">
    <location>
        <begin position="25"/>
        <end position="59"/>
    </location>
</feature>
<comment type="function">
    <text evidence="1 14">Accessory subunit of the mitochondrial membrane respiratory chain NADH dehydrogenase (Complex I), that is believed not to be involved in catalysis. Complex I functions in the transfer of electrons from NADH to the respiratory chain. The immediate electron acceptor for the enzyme is believed to be ubiquinone.</text>
</comment>
<dbReference type="AlphaFoldDB" id="A0A2I4CXB9"/>
<evidence type="ECO:0000256" key="2">
    <source>
        <dbReference type="ARBA" id="ARBA00004443"/>
    </source>
</evidence>
<feature type="domain" description="Ribosomal protein/NADH dehydrogenase" evidence="16">
    <location>
        <begin position="26"/>
        <end position="99"/>
    </location>
</feature>
<evidence type="ECO:0000256" key="5">
    <source>
        <dbReference type="ARBA" id="ARBA00016394"/>
    </source>
</evidence>
<dbReference type="STRING" id="52670.A0A2I4CXB9"/>
<name>A0A2I4CXB9_AUSLI</name>
<gene>
    <name evidence="18" type="primary">ndufa2</name>
</gene>
<keyword evidence="17" id="KW-1185">Reference proteome</keyword>
<evidence type="ECO:0000256" key="10">
    <source>
        <dbReference type="ARBA" id="ARBA00022990"/>
    </source>
</evidence>
<dbReference type="InterPro" id="IPR036249">
    <property type="entry name" value="Thioredoxin-like_sf"/>
</dbReference>
<dbReference type="Pfam" id="PF05047">
    <property type="entry name" value="L51_S25_CI-B8"/>
    <property type="match status" value="1"/>
</dbReference>
<comment type="subunit">
    <text evidence="4">Complex I is composed of 45 different subunits.</text>
</comment>
<comment type="similarity">
    <text evidence="3">Belongs to the complex I NDUFA2 subunit family.</text>
</comment>
<proteinExistence type="inferred from homology"/>
<evidence type="ECO:0000256" key="13">
    <source>
        <dbReference type="ARBA" id="ARBA00023157"/>
    </source>
</evidence>
<dbReference type="SUPFAM" id="SSF52833">
    <property type="entry name" value="Thioredoxin-like"/>
    <property type="match status" value="1"/>
</dbReference>
<keyword evidence="7 14" id="KW-0679">Respiratory chain</keyword>
<keyword evidence="12 14" id="KW-0472">Membrane</keyword>
<accession>A0A2I4CXB9</accession>
<evidence type="ECO:0000256" key="12">
    <source>
        <dbReference type="ARBA" id="ARBA00023136"/>
    </source>
</evidence>
<dbReference type="KEGG" id="alim:106532994"/>
<dbReference type="PANTHER" id="PTHR12878">
    <property type="entry name" value="NADH-UBIQUINONE OXIDOREDUCTASE B8 SUBUNIT"/>
    <property type="match status" value="1"/>
</dbReference>
<evidence type="ECO:0000259" key="16">
    <source>
        <dbReference type="SMART" id="SM00916"/>
    </source>
</evidence>
<evidence type="ECO:0000256" key="11">
    <source>
        <dbReference type="ARBA" id="ARBA00023128"/>
    </source>
</evidence>
<evidence type="ECO:0000256" key="9">
    <source>
        <dbReference type="ARBA" id="ARBA00022982"/>
    </source>
</evidence>
<evidence type="ECO:0000256" key="4">
    <source>
        <dbReference type="ARBA" id="ARBA00011533"/>
    </source>
</evidence>
<keyword evidence="9 14" id="KW-0249">Electron transport</keyword>
<dbReference type="InterPro" id="IPR007741">
    <property type="entry name" value="Ribosomal_mL43/mS25/NADH_DH"/>
</dbReference>
<dbReference type="RefSeq" id="XP_013884643.1">
    <property type="nucleotide sequence ID" value="XM_014029189.1"/>
</dbReference>
<dbReference type="GeneID" id="106532994"/>
<dbReference type="Gene3D" id="3.40.30.10">
    <property type="entry name" value="Glutaredoxin"/>
    <property type="match status" value="1"/>
</dbReference>
<dbReference type="FunFam" id="3.40.30.10:FF:000127">
    <property type="entry name" value="NADH dehydrogenase [ubiquinone] 1 alpha subcomplex subunit 2"/>
    <property type="match status" value="1"/>
</dbReference>
<evidence type="ECO:0000313" key="18">
    <source>
        <dbReference type="RefSeq" id="XP_013884643.1"/>
    </source>
</evidence>
<dbReference type="InParanoid" id="A0A2I4CXB9"/>
<evidence type="ECO:0000256" key="15">
    <source>
        <dbReference type="PIRSR" id="PIRSR005822-1"/>
    </source>
</evidence>
<dbReference type="OrthoDB" id="10250268at2759"/>
<dbReference type="Proteomes" id="UP000192220">
    <property type="component" value="Unplaced"/>
</dbReference>
<evidence type="ECO:0000256" key="6">
    <source>
        <dbReference type="ARBA" id="ARBA00022448"/>
    </source>
</evidence>